<organism evidence="3 4">
    <name type="scientific">Oribacterium sinus F0268</name>
    <dbReference type="NCBI Taxonomy" id="585501"/>
    <lineage>
        <taxon>Bacteria</taxon>
        <taxon>Bacillati</taxon>
        <taxon>Bacillota</taxon>
        <taxon>Clostridia</taxon>
        <taxon>Lachnospirales</taxon>
        <taxon>Lachnospiraceae</taxon>
        <taxon>Oribacterium</taxon>
    </lineage>
</organism>
<dbReference type="Pfam" id="PF22322">
    <property type="entry name" value="DUF6973"/>
    <property type="match status" value="1"/>
</dbReference>
<dbReference type="Proteomes" id="UP000004121">
    <property type="component" value="Unassembled WGS sequence"/>
</dbReference>
<proteinExistence type="predicted"/>
<dbReference type="STRING" id="585501.HMPREF6123_2314"/>
<evidence type="ECO:0000259" key="2">
    <source>
        <dbReference type="Pfam" id="PF22322"/>
    </source>
</evidence>
<feature type="chain" id="PRO_5002915815" evidence="1">
    <location>
        <begin position="30"/>
        <end position="237"/>
    </location>
</feature>
<dbReference type="eggNOG" id="ENOG50330XS">
    <property type="taxonomic scope" value="Bacteria"/>
</dbReference>
<evidence type="ECO:0000313" key="4">
    <source>
        <dbReference type="Proteomes" id="UP000004121"/>
    </source>
</evidence>
<evidence type="ECO:0000313" key="3">
    <source>
        <dbReference type="EMBL" id="EEJ50418.1"/>
    </source>
</evidence>
<evidence type="ECO:0000256" key="1">
    <source>
        <dbReference type="SAM" id="SignalP"/>
    </source>
</evidence>
<dbReference type="RefSeq" id="WP_007157460.1">
    <property type="nucleotide sequence ID" value="NZ_GG668534.1"/>
</dbReference>
<sequence>MLKKKYFITGLASMIIMASIAVMPMNVQAAENAKEYSSKEKISFEIRDSKDLAILSRELDRFIAQKPNSTEKEQEKHLISFMENGGLNNQVSPRSVGDYLPGVSNLTPPERKLAAKHPVQAIKVYDIGKQAESKTIEVYGRNGWLDNSDAFRHCLWNALMKQAIGVSAAEQWATAHEYNSRGTDRAMDLYNNRIGRSINVSGRSLSSIVSLVKYKVRYGSCRRVVNGALVPTDGTGM</sequence>
<dbReference type="InterPro" id="IPR054246">
    <property type="entry name" value="DUF6973"/>
</dbReference>
<comment type="caution">
    <text evidence="3">The sequence shown here is derived from an EMBL/GenBank/DDBJ whole genome shotgun (WGS) entry which is preliminary data.</text>
</comment>
<feature type="domain" description="DUF6973" evidence="2">
    <location>
        <begin position="112"/>
        <end position="216"/>
    </location>
</feature>
<name>C2L0P5_9FIRM</name>
<dbReference type="EMBL" id="ACKX01000215">
    <property type="protein sequence ID" value="EEJ50418.1"/>
    <property type="molecule type" value="Genomic_DNA"/>
</dbReference>
<feature type="signal peptide" evidence="1">
    <location>
        <begin position="1"/>
        <end position="29"/>
    </location>
</feature>
<keyword evidence="4" id="KW-1185">Reference proteome</keyword>
<dbReference type="AlphaFoldDB" id="C2L0P5"/>
<protein>
    <submittedName>
        <fullName evidence="3">Gram-positive signal peptide protein, YSIRK family</fullName>
    </submittedName>
</protein>
<accession>C2L0P5</accession>
<gene>
    <name evidence="3" type="ORF">HMPREF6123_2314</name>
</gene>
<reference evidence="3 4" key="1">
    <citation type="submission" date="2009-04" db="EMBL/GenBank/DDBJ databases">
        <authorList>
            <person name="Qin X."/>
            <person name="Bachman B."/>
            <person name="Battles P."/>
            <person name="Bell A."/>
            <person name="Bess C."/>
            <person name="Bickham C."/>
            <person name="Chaboub L."/>
            <person name="Chen D."/>
            <person name="Coyle M."/>
            <person name="Deiros D.R."/>
            <person name="Dinh H."/>
            <person name="Forbes L."/>
            <person name="Fowler G."/>
            <person name="Francisco L."/>
            <person name="Fu Q."/>
            <person name="Gubbala S."/>
            <person name="Hale W."/>
            <person name="Han Y."/>
            <person name="Hemphill L."/>
            <person name="Highlander S.K."/>
            <person name="Hirani K."/>
            <person name="Hogues M."/>
            <person name="Jackson L."/>
            <person name="Jakkamsetti A."/>
            <person name="Javaid M."/>
            <person name="Jiang H."/>
            <person name="Korchina V."/>
            <person name="Kovar C."/>
            <person name="Lara F."/>
            <person name="Lee S."/>
            <person name="Mata R."/>
            <person name="Mathew T."/>
            <person name="Moen C."/>
            <person name="Morales K."/>
            <person name="Munidasa M."/>
            <person name="Nazareth L."/>
            <person name="Ngo R."/>
            <person name="Nguyen L."/>
            <person name="Okwuonu G."/>
            <person name="Ongeri F."/>
            <person name="Patil S."/>
            <person name="Petrosino J."/>
            <person name="Pham C."/>
            <person name="Pham P."/>
            <person name="Pu L.-L."/>
            <person name="Puazo M."/>
            <person name="Raj R."/>
            <person name="Reid J."/>
            <person name="Rouhana J."/>
            <person name="Saada N."/>
            <person name="Shang Y."/>
            <person name="Simmons D."/>
            <person name="Thornton R."/>
            <person name="Warren J."/>
            <person name="Weissenberger G."/>
            <person name="Zhang J."/>
            <person name="Zhang L."/>
            <person name="Zhou C."/>
            <person name="Zhu D."/>
            <person name="Muzny D."/>
            <person name="Worley K."/>
            <person name="Gibbs R."/>
        </authorList>
    </citation>
    <scope>NUCLEOTIDE SEQUENCE [LARGE SCALE GENOMIC DNA]</scope>
    <source>
        <strain evidence="3 4">F0268</strain>
    </source>
</reference>
<dbReference type="InParanoid" id="C2L0P5"/>
<keyword evidence="1" id="KW-0732">Signal</keyword>
<dbReference type="HOGENOM" id="CLU_090566_0_0_9"/>